<organism evidence="2 3">
    <name type="scientific">Saguinus oedipus</name>
    <name type="common">Cotton-top tamarin</name>
    <name type="synonym">Oedipomidas oedipus</name>
    <dbReference type="NCBI Taxonomy" id="9490"/>
    <lineage>
        <taxon>Eukaryota</taxon>
        <taxon>Metazoa</taxon>
        <taxon>Chordata</taxon>
        <taxon>Craniata</taxon>
        <taxon>Vertebrata</taxon>
        <taxon>Euteleostomi</taxon>
        <taxon>Mammalia</taxon>
        <taxon>Eutheria</taxon>
        <taxon>Euarchontoglires</taxon>
        <taxon>Primates</taxon>
        <taxon>Haplorrhini</taxon>
        <taxon>Platyrrhini</taxon>
        <taxon>Cebidae</taxon>
        <taxon>Callitrichinae</taxon>
        <taxon>Saguinus</taxon>
    </lineage>
</organism>
<gene>
    <name evidence="2" type="ORF">P7K49_019069</name>
</gene>
<name>A0ABQ9UW99_SAGOE</name>
<evidence type="ECO:0008006" key="4">
    <source>
        <dbReference type="Google" id="ProtNLM"/>
    </source>
</evidence>
<comment type="caution">
    <text evidence="2">The sequence shown here is derived from an EMBL/GenBank/DDBJ whole genome shotgun (WGS) entry which is preliminary data.</text>
</comment>
<keyword evidence="3" id="KW-1185">Reference proteome</keyword>
<dbReference type="EMBL" id="JASSZA010000009">
    <property type="protein sequence ID" value="KAK2101403.1"/>
    <property type="molecule type" value="Genomic_DNA"/>
</dbReference>
<evidence type="ECO:0000256" key="1">
    <source>
        <dbReference type="SAM" id="MobiDB-lite"/>
    </source>
</evidence>
<proteinExistence type="predicted"/>
<feature type="non-terminal residue" evidence="2">
    <location>
        <position position="1"/>
    </location>
</feature>
<protein>
    <recommendedName>
        <fullName evidence="4">Dopamine receptor D4</fullName>
    </recommendedName>
</protein>
<accession>A0ABQ9UW99</accession>
<reference evidence="2 3" key="1">
    <citation type="submission" date="2023-05" db="EMBL/GenBank/DDBJ databases">
        <title>B98-5 Cell Line De Novo Hybrid Assembly: An Optical Mapping Approach.</title>
        <authorList>
            <person name="Kananen K."/>
            <person name="Auerbach J.A."/>
            <person name="Kautto E."/>
            <person name="Blachly J.S."/>
        </authorList>
    </citation>
    <scope>NUCLEOTIDE SEQUENCE [LARGE SCALE GENOMIC DNA]</scope>
    <source>
        <strain evidence="2">B95-8</strain>
        <tissue evidence="2">Cell line</tissue>
    </source>
</reference>
<evidence type="ECO:0000313" key="2">
    <source>
        <dbReference type="EMBL" id="KAK2101403.1"/>
    </source>
</evidence>
<feature type="non-terminal residue" evidence="2">
    <location>
        <position position="59"/>
    </location>
</feature>
<feature type="region of interest" description="Disordered" evidence="1">
    <location>
        <begin position="1"/>
        <end position="59"/>
    </location>
</feature>
<feature type="compositionally biased region" description="Polar residues" evidence="1">
    <location>
        <begin position="27"/>
        <end position="37"/>
    </location>
</feature>
<dbReference type="Proteomes" id="UP001266305">
    <property type="component" value="Unassembled WGS sequence"/>
</dbReference>
<sequence length="59" mass="6113">PPRPPVVLRASRTRALRPAPGTLAPTALTSPRPQTLPLSPGNGAHTPDPHLEPVAASPR</sequence>
<evidence type="ECO:0000313" key="3">
    <source>
        <dbReference type="Proteomes" id="UP001266305"/>
    </source>
</evidence>